<keyword evidence="9" id="KW-0732">Signal</keyword>
<reference evidence="11" key="1">
    <citation type="journal article" date="2018" name="PLoS Negl. Trop. Dis.">
        <title>An insight into the salivary gland and fat body transcriptome of Panstrongylus lignarius (Hemiptera: Heteroptera), the main vector of Chagas disease in Peru.</title>
        <authorList>
            <person name="Nevoa J.C."/>
            <person name="Mendes M.T."/>
            <person name="da Silva M.V."/>
            <person name="Soares S.C."/>
            <person name="Oliveira C.J.F."/>
            <person name="Ribeiro J.M.C."/>
        </authorList>
    </citation>
    <scope>NUCLEOTIDE SEQUENCE</scope>
</reference>
<protein>
    <submittedName>
        <fullName evidence="11">Putative trypsin-like serine protease</fullName>
    </submittedName>
</protein>
<dbReference type="GO" id="GO:0005576">
    <property type="term" value="C:extracellular region"/>
    <property type="evidence" value="ECO:0007669"/>
    <property type="project" value="UniProtKB-SubCell"/>
</dbReference>
<organism evidence="11">
    <name type="scientific">Panstrongylus lignarius</name>
    <dbReference type="NCBI Taxonomy" id="156445"/>
    <lineage>
        <taxon>Eukaryota</taxon>
        <taxon>Metazoa</taxon>
        <taxon>Ecdysozoa</taxon>
        <taxon>Arthropoda</taxon>
        <taxon>Hexapoda</taxon>
        <taxon>Insecta</taxon>
        <taxon>Pterygota</taxon>
        <taxon>Neoptera</taxon>
        <taxon>Paraneoptera</taxon>
        <taxon>Hemiptera</taxon>
        <taxon>Heteroptera</taxon>
        <taxon>Panheteroptera</taxon>
        <taxon>Cimicomorpha</taxon>
        <taxon>Reduviidae</taxon>
        <taxon>Triatominae</taxon>
        <taxon>Panstrongylus</taxon>
    </lineage>
</organism>
<dbReference type="InterPro" id="IPR043504">
    <property type="entry name" value="Peptidase_S1_PA_chymotrypsin"/>
</dbReference>
<evidence type="ECO:0000256" key="6">
    <source>
        <dbReference type="ARBA" id="ARBA00023157"/>
    </source>
</evidence>
<evidence type="ECO:0000259" key="10">
    <source>
        <dbReference type="PROSITE" id="PS50240"/>
    </source>
</evidence>
<evidence type="ECO:0000256" key="4">
    <source>
        <dbReference type="ARBA" id="ARBA00022801"/>
    </source>
</evidence>
<evidence type="ECO:0000256" key="3">
    <source>
        <dbReference type="ARBA" id="ARBA00022670"/>
    </source>
</evidence>
<keyword evidence="3 8" id="KW-0645">Protease</keyword>
<keyword evidence="2" id="KW-0964">Secreted</keyword>
<dbReference type="Pfam" id="PF00089">
    <property type="entry name" value="Trypsin"/>
    <property type="match status" value="1"/>
</dbReference>
<evidence type="ECO:0000256" key="7">
    <source>
        <dbReference type="ARBA" id="ARBA00024195"/>
    </source>
</evidence>
<dbReference type="SUPFAM" id="SSF49854">
    <property type="entry name" value="Spermadhesin, CUB domain"/>
    <property type="match status" value="1"/>
</dbReference>
<feature type="domain" description="Peptidase S1" evidence="10">
    <location>
        <begin position="168"/>
        <end position="399"/>
    </location>
</feature>
<proteinExistence type="inferred from homology"/>
<dbReference type="PROSITE" id="PS00135">
    <property type="entry name" value="TRYPSIN_SER"/>
    <property type="match status" value="1"/>
</dbReference>
<feature type="chain" id="PRO_5013302176" evidence="9">
    <location>
        <begin position="16"/>
        <end position="412"/>
    </location>
</feature>
<dbReference type="InterPro" id="IPR051487">
    <property type="entry name" value="Ser/Thr_Proteases_Immune/Dev"/>
</dbReference>
<dbReference type="InterPro" id="IPR001314">
    <property type="entry name" value="Peptidase_S1A"/>
</dbReference>
<dbReference type="PRINTS" id="PR00722">
    <property type="entry name" value="CHYMOTRYPSIN"/>
</dbReference>
<keyword evidence="4 8" id="KW-0378">Hydrolase</keyword>
<name>A0A224XQK8_9HEMI</name>
<comment type="subcellular location">
    <subcellularLocation>
        <location evidence="1">Secreted</location>
    </subcellularLocation>
</comment>
<sequence length="412" mass="46807">MSILWFCAILQLAFSFIMIRNKNIFLNENQTEQMIEYSGNAENSFITFYKWNITAPPKHTIELYCDDIYLFKTNNCSKVSLIIYDDETREEFCELKDNLKKKSVKNKMEIKLWKLGFTTGNFRCQVRLVLPYLETIAEESGSSEYGLNEGPVSTTCPCGWSSKFIGKIVGGKETQINEYPFMVILVDRRSNARICGGTIITPLHVLTAAHCQWSPMSAIVGEHDFDQSSETNATVKIDVKYFVKHSQFSLNSLQYDIAIAILKQEISFNRDVGPVCMPSKKPDLGNQYIKALGWGVIDPDTKISSNVLREVNLKVINTETCSKSYNEMRLNSRSQFCTYAKKKDTCQGDSGGPLLWLDPELNRYTEIGIVSYGKKCATNAPGVNTDVYYFIDWIQSVVRASKDGKVCMREEN</sequence>
<dbReference type="GO" id="GO:0006508">
    <property type="term" value="P:proteolysis"/>
    <property type="evidence" value="ECO:0007669"/>
    <property type="project" value="UniProtKB-KW"/>
</dbReference>
<dbReference type="InterPro" id="IPR018114">
    <property type="entry name" value="TRYPSIN_HIS"/>
</dbReference>
<dbReference type="EMBL" id="GFTR01005993">
    <property type="protein sequence ID" value="JAW10433.1"/>
    <property type="molecule type" value="Transcribed_RNA"/>
</dbReference>
<evidence type="ECO:0000256" key="8">
    <source>
        <dbReference type="RuleBase" id="RU363034"/>
    </source>
</evidence>
<dbReference type="PANTHER" id="PTHR24256">
    <property type="entry name" value="TRYPTASE-RELATED"/>
    <property type="match status" value="1"/>
</dbReference>
<dbReference type="PROSITE" id="PS50240">
    <property type="entry name" value="TRYPSIN_DOM"/>
    <property type="match status" value="1"/>
</dbReference>
<evidence type="ECO:0000313" key="11">
    <source>
        <dbReference type="EMBL" id="JAW10433.1"/>
    </source>
</evidence>
<dbReference type="CDD" id="cd00190">
    <property type="entry name" value="Tryp_SPc"/>
    <property type="match status" value="1"/>
</dbReference>
<evidence type="ECO:0000256" key="5">
    <source>
        <dbReference type="ARBA" id="ARBA00022825"/>
    </source>
</evidence>
<keyword evidence="5 8" id="KW-0720">Serine protease</keyword>
<dbReference type="InterPro" id="IPR009003">
    <property type="entry name" value="Peptidase_S1_PA"/>
</dbReference>
<evidence type="ECO:0000256" key="9">
    <source>
        <dbReference type="SAM" id="SignalP"/>
    </source>
</evidence>
<dbReference type="InterPro" id="IPR001254">
    <property type="entry name" value="Trypsin_dom"/>
</dbReference>
<dbReference type="GO" id="GO:0004252">
    <property type="term" value="F:serine-type endopeptidase activity"/>
    <property type="evidence" value="ECO:0007669"/>
    <property type="project" value="InterPro"/>
</dbReference>
<evidence type="ECO:0000256" key="2">
    <source>
        <dbReference type="ARBA" id="ARBA00022525"/>
    </source>
</evidence>
<dbReference type="Gene3D" id="2.40.10.10">
    <property type="entry name" value="Trypsin-like serine proteases"/>
    <property type="match status" value="2"/>
</dbReference>
<keyword evidence="6" id="KW-1015">Disulfide bond</keyword>
<dbReference type="InterPro" id="IPR035914">
    <property type="entry name" value="Sperma_CUB_dom_sf"/>
</dbReference>
<dbReference type="Gene3D" id="2.60.120.290">
    <property type="entry name" value="Spermadhesin, CUB domain"/>
    <property type="match status" value="1"/>
</dbReference>
<dbReference type="AlphaFoldDB" id="A0A224XQK8"/>
<feature type="signal peptide" evidence="9">
    <location>
        <begin position="1"/>
        <end position="15"/>
    </location>
</feature>
<dbReference type="SMART" id="SM00020">
    <property type="entry name" value="Tryp_SPc"/>
    <property type="match status" value="1"/>
</dbReference>
<dbReference type="FunFam" id="2.40.10.10:FF:000015">
    <property type="entry name" value="Atrial natriuretic peptide-converting enzyme"/>
    <property type="match status" value="1"/>
</dbReference>
<dbReference type="InterPro" id="IPR033116">
    <property type="entry name" value="TRYPSIN_SER"/>
</dbReference>
<dbReference type="SUPFAM" id="SSF50494">
    <property type="entry name" value="Trypsin-like serine proteases"/>
    <property type="match status" value="1"/>
</dbReference>
<comment type="similarity">
    <text evidence="7">Belongs to the peptidase S1 family. CLIP subfamily.</text>
</comment>
<accession>A0A224XQK8</accession>
<dbReference type="PROSITE" id="PS00134">
    <property type="entry name" value="TRYPSIN_HIS"/>
    <property type="match status" value="1"/>
</dbReference>
<evidence type="ECO:0000256" key="1">
    <source>
        <dbReference type="ARBA" id="ARBA00004613"/>
    </source>
</evidence>